<evidence type="ECO:0000313" key="2">
    <source>
        <dbReference type="EMBL" id="SDE41269.1"/>
    </source>
</evidence>
<feature type="compositionally biased region" description="Basic and acidic residues" evidence="1">
    <location>
        <begin position="15"/>
        <end position="34"/>
    </location>
</feature>
<name>A0A1G7CPN0_9PROT</name>
<dbReference type="RefSeq" id="WP_092785731.1">
    <property type="nucleotide sequence ID" value="NZ_FNAP01000006.1"/>
</dbReference>
<evidence type="ECO:0000313" key="3">
    <source>
        <dbReference type="Proteomes" id="UP000199412"/>
    </source>
</evidence>
<keyword evidence="3" id="KW-1185">Reference proteome</keyword>
<protein>
    <submittedName>
        <fullName evidence="2">Uncharacterized protein</fullName>
    </submittedName>
</protein>
<reference evidence="2 3" key="1">
    <citation type="submission" date="2016-10" db="EMBL/GenBank/DDBJ databases">
        <authorList>
            <person name="de Groot N.N."/>
        </authorList>
    </citation>
    <scope>NUCLEOTIDE SEQUENCE [LARGE SCALE GENOMIC DNA]</scope>
    <source>
        <strain evidence="2 3">ATCC 700224</strain>
    </source>
</reference>
<gene>
    <name evidence="2" type="ORF">SAMN05421720_106167</name>
</gene>
<dbReference type="Proteomes" id="UP000199412">
    <property type="component" value="Unassembled WGS sequence"/>
</dbReference>
<organism evidence="2 3">
    <name type="scientific">Rhodospira trueperi</name>
    <dbReference type="NCBI Taxonomy" id="69960"/>
    <lineage>
        <taxon>Bacteria</taxon>
        <taxon>Pseudomonadati</taxon>
        <taxon>Pseudomonadota</taxon>
        <taxon>Alphaproteobacteria</taxon>
        <taxon>Rhodospirillales</taxon>
        <taxon>Rhodospirillaceae</taxon>
        <taxon>Rhodospira</taxon>
    </lineage>
</organism>
<dbReference type="EMBL" id="FNAP01000006">
    <property type="protein sequence ID" value="SDE41269.1"/>
    <property type="molecule type" value="Genomic_DNA"/>
</dbReference>
<proteinExistence type="predicted"/>
<dbReference type="OrthoDB" id="7301532at2"/>
<feature type="region of interest" description="Disordered" evidence="1">
    <location>
        <begin position="15"/>
        <end position="48"/>
    </location>
</feature>
<sequence length="96" mass="11161">MARWVKGDKYDKRAAKQLRPEDRCRADRSLEKLSKTPPGRSLSLKPMEGHNGELWEMKAGGQNRFILRRVRDDAGGYFVVEDVGPHDIYKGYNKRR</sequence>
<dbReference type="AlphaFoldDB" id="A0A1G7CPN0"/>
<evidence type="ECO:0000256" key="1">
    <source>
        <dbReference type="SAM" id="MobiDB-lite"/>
    </source>
</evidence>
<accession>A0A1G7CPN0</accession>